<feature type="non-terminal residue" evidence="1">
    <location>
        <position position="1"/>
    </location>
</feature>
<evidence type="ECO:0000313" key="1">
    <source>
        <dbReference type="EMBL" id="KAJ7309377.1"/>
    </source>
</evidence>
<dbReference type="EMBL" id="JARIHO010000082">
    <property type="protein sequence ID" value="KAJ7309377.1"/>
    <property type="molecule type" value="Genomic_DNA"/>
</dbReference>
<accession>A0AAD6Z632</accession>
<evidence type="ECO:0000313" key="2">
    <source>
        <dbReference type="Proteomes" id="UP001218218"/>
    </source>
</evidence>
<proteinExistence type="predicted"/>
<gene>
    <name evidence="1" type="ORF">DFH08DRAFT_719276</name>
</gene>
<reference evidence="1" key="1">
    <citation type="submission" date="2023-03" db="EMBL/GenBank/DDBJ databases">
        <title>Massive genome expansion in bonnet fungi (Mycena s.s.) driven by repeated elements and novel gene families across ecological guilds.</title>
        <authorList>
            <consortium name="Lawrence Berkeley National Laboratory"/>
            <person name="Harder C.B."/>
            <person name="Miyauchi S."/>
            <person name="Viragh M."/>
            <person name="Kuo A."/>
            <person name="Thoen E."/>
            <person name="Andreopoulos B."/>
            <person name="Lu D."/>
            <person name="Skrede I."/>
            <person name="Drula E."/>
            <person name="Henrissat B."/>
            <person name="Morin E."/>
            <person name="Kohler A."/>
            <person name="Barry K."/>
            <person name="LaButti K."/>
            <person name="Morin E."/>
            <person name="Salamov A."/>
            <person name="Lipzen A."/>
            <person name="Mereny Z."/>
            <person name="Hegedus B."/>
            <person name="Baldrian P."/>
            <person name="Stursova M."/>
            <person name="Weitz H."/>
            <person name="Taylor A."/>
            <person name="Grigoriev I.V."/>
            <person name="Nagy L.G."/>
            <person name="Martin F."/>
            <person name="Kauserud H."/>
        </authorList>
    </citation>
    <scope>NUCLEOTIDE SEQUENCE</scope>
    <source>
        <strain evidence="1">CBHHK002</strain>
    </source>
</reference>
<keyword evidence="2" id="KW-1185">Reference proteome</keyword>
<sequence>LWATLRAQRIHLCEIATNSITDEFLGYLSSYSSLEHLTLKYPGAESATESDRLADKFFDTALPCHAASLWALKCNAYFEGRWSFGCNNADVISRLYRLSQLQISVNATDVPYETSTNYSGDNAVVSRPKCHFVILM</sequence>
<organism evidence="1 2">
    <name type="scientific">Mycena albidolilacea</name>
    <dbReference type="NCBI Taxonomy" id="1033008"/>
    <lineage>
        <taxon>Eukaryota</taxon>
        <taxon>Fungi</taxon>
        <taxon>Dikarya</taxon>
        <taxon>Basidiomycota</taxon>
        <taxon>Agaricomycotina</taxon>
        <taxon>Agaricomycetes</taxon>
        <taxon>Agaricomycetidae</taxon>
        <taxon>Agaricales</taxon>
        <taxon>Marasmiineae</taxon>
        <taxon>Mycenaceae</taxon>
        <taxon>Mycena</taxon>
    </lineage>
</organism>
<dbReference type="Proteomes" id="UP001218218">
    <property type="component" value="Unassembled WGS sequence"/>
</dbReference>
<comment type="caution">
    <text evidence="1">The sequence shown here is derived from an EMBL/GenBank/DDBJ whole genome shotgun (WGS) entry which is preliminary data.</text>
</comment>
<dbReference type="AlphaFoldDB" id="A0AAD6Z632"/>
<protein>
    <submittedName>
        <fullName evidence="1">Uncharacterized protein</fullName>
    </submittedName>
</protein>
<name>A0AAD6Z632_9AGAR</name>